<dbReference type="InterPro" id="IPR050259">
    <property type="entry name" value="SDR"/>
</dbReference>
<reference evidence="5 6" key="1">
    <citation type="submission" date="2018-03" db="EMBL/GenBank/DDBJ databases">
        <title>Genomic Encyclopedia of Type Strains, Phase III (KMG-III): the genomes of soil and plant-associated and newly described type strains.</title>
        <authorList>
            <person name="Whitman W."/>
        </authorList>
    </citation>
    <scope>NUCLEOTIDE SEQUENCE [LARGE SCALE GENOMIC DNA]</scope>
    <source>
        <strain evidence="5 6">CGMCC 4.7104</strain>
    </source>
</reference>
<dbReference type="PRINTS" id="PR00081">
    <property type="entry name" value="GDHRDH"/>
</dbReference>
<protein>
    <submittedName>
        <fullName evidence="5">NAD(P)-dependent dehydrogenase (Short-subunit alcohol dehydrogenase family)</fullName>
    </submittedName>
</protein>
<evidence type="ECO:0000256" key="4">
    <source>
        <dbReference type="SAM" id="SignalP"/>
    </source>
</evidence>
<proteinExistence type="inferred from homology"/>
<keyword evidence="6" id="KW-1185">Reference proteome</keyword>
<dbReference type="Pfam" id="PF00106">
    <property type="entry name" value="adh_short"/>
    <property type="match status" value="1"/>
</dbReference>
<gene>
    <name evidence="5" type="ORF">B0I32_104346</name>
</gene>
<dbReference type="GO" id="GO:0016491">
    <property type="term" value="F:oxidoreductase activity"/>
    <property type="evidence" value="ECO:0007669"/>
    <property type="project" value="UniProtKB-KW"/>
</dbReference>
<organism evidence="5 6">
    <name type="scientific">Nonomuraea fuscirosea</name>
    <dbReference type="NCBI Taxonomy" id="1291556"/>
    <lineage>
        <taxon>Bacteria</taxon>
        <taxon>Bacillati</taxon>
        <taxon>Actinomycetota</taxon>
        <taxon>Actinomycetes</taxon>
        <taxon>Streptosporangiales</taxon>
        <taxon>Streptosporangiaceae</taxon>
        <taxon>Nonomuraea</taxon>
    </lineage>
</organism>
<dbReference type="PRINTS" id="PR00080">
    <property type="entry name" value="SDRFAMILY"/>
</dbReference>
<evidence type="ECO:0000313" key="6">
    <source>
        <dbReference type="Proteomes" id="UP000238312"/>
    </source>
</evidence>
<dbReference type="Gene3D" id="3.40.50.720">
    <property type="entry name" value="NAD(P)-binding Rossmann-like Domain"/>
    <property type="match status" value="1"/>
</dbReference>
<keyword evidence="4" id="KW-0732">Signal</keyword>
<sequence>MNAQLTGRRALVTGASSGLGAAIATALAAEGAEVVVHGRDPARTESVAGAIRAAGGGAVAAVGDLATDAGADAVAGAALAAGPIDILVNNAGSYPHRSWRDATADDWREAYEVNVISGVRMIQRVVPGMRERGWGRVIQIGGGLALQPGAELPHYSATLAARHNLAVSLARELKGTGVTSNTVSPGAILVDGVRRFITGLAPGRGWGETWPEIERHAIEELAPNDVGRMGRPEEIAAAVLYLSGPLAGYVTGTTLRVDGGTVRGLH</sequence>
<dbReference type="AlphaFoldDB" id="A0A2T0N5D5"/>
<evidence type="ECO:0000313" key="5">
    <source>
        <dbReference type="EMBL" id="PRX67589.1"/>
    </source>
</evidence>
<evidence type="ECO:0000256" key="3">
    <source>
        <dbReference type="RuleBase" id="RU000363"/>
    </source>
</evidence>
<dbReference type="Proteomes" id="UP000238312">
    <property type="component" value="Unassembled WGS sequence"/>
</dbReference>
<evidence type="ECO:0000256" key="2">
    <source>
        <dbReference type="ARBA" id="ARBA00023002"/>
    </source>
</evidence>
<dbReference type="RefSeq" id="WP_106237777.1">
    <property type="nucleotide sequence ID" value="NZ_PVNG01000004.1"/>
</dbReference>
<dbReference type="FunFam" id="3.40.50.720:FF:000084">
    <property type="entry name" value="Short-chain dehydrogenase reductase"/>
    <property type="match status" value="1"/>
</dbReference>
<dbReference type="InterPro" id="IPR036291">
    <property type="entry name" value="NAD(P)-bd_dom_sf"/>
</dbReference>
<evidence type="ECO:0000256" key="1">
    <source>
        <dbReference type="ARBA" id="ARBA00006484"/>
    </source>
</evidence>
<dbReference type="OrthoDB" id="9793325at2"/>
<dbReference type="PANTHER" id="PTHR42879">
    <property type="entry name" value="3-OXOACYL-(ACYL-CARRIER-PROTEIN) REDUCTASE"/>
    <property type="match status" value="1"/>
</dbReference>
<name>A0A2T0N5D5_9ACTN</name>
<feature type="chain" id="PRO_5015672406" evidence="4">
    <location>
        <begin position="29"/>
        <end position="266"/>
    </location>
</feature>
<accession>A0A2T0N5D5</accession>
<comment type="caution">
    <text evidence="5">The sequence shown here is derived from an EMBL/GenBank/DDBJ whole genome shotgun (WGS) entry which is preliminary data.</text>
</comment>
<dbReference type="SUPFAM" id="SSF51735">
    <property type="entry name" value="NAD(P)-binding Rossmann-fold domains"/>
    <property type="match status" value="1"/>
</dbReference>
<keyword evidence="2" id="KW-0560">Oxidoreductase</keyword>
<dbReference type="EMBL" id="PVNG01000004">
    <property type="protein sequence ID" value="PRX67589.1"/>
    <property type="molecule type" value="Genomic_DNA"/>
</dbReference>
<feature type="signal peptide" evidence="4">
    <location>
        <begin position="1"/>
        <end position="28"/>
    </location>
</feature>
<dbReference type="PANTHER" id="PTHR42879:SF6">
    <property type="entry name" value="NADPH-DEPENDENT REDUCTASE BACG"/>
    <property type="match status" value="1"/>
</dbReference>
<dbReference type="InterPro" id="IPR002347">
    <property type="entry name" value="SDR_fam"/>
</dbReference>
<comment type="similarity">
    <text evidence="1 3">Belongs to the short-chain dehydrogenases/reductases (SDR) family.</text>
</comment>